<feature type="domain" description="Ig-like SoxY" evidence="3">
    <location>
        <begin position="42"/>
        <end position="146"/>
    </location>
</feature>
<dbReference type="SUPFAM" id="SSF81296">
    <property type="entry name" value="E set domains"/>
    <property type="match status" value="1"/>
</dbReference>
<name>Q0A515_ALKEH</name>
<dbReference type="Gene3D" id="2.60.40.2470">
    <property type="entry name" value="SoxY domain"/>
    <property type="match status" value="1"/>
</dbReference>
<evidence type="ECO:0000313" key="5">
    <source>
        <dbReference type="Proteomes" id="UP000001962"/>
    </source>
</evidence>
<dbReference type="NCBIfam" id="TIGR04557">
    <property type="entry name" value="fuse_rel_SoxYZ"/>
    <property type="match status" value="1"/>
</dbReference>
<protein>
    <recommendedName>
        <fullName evidence="6">Quinoprotein dehydrogenase-associated SoxYZ-like carrier</fullName>
    </recommendedName>
</protein>
<sequence length="255" mass="27881">MRVSPHLLPLCLLLAAALAAPAAAGVEEDPLGSPGWHLSKARYFQGETYVFAHDKVQVIAPDSAEDTFQVPGFVRVEGLGNVRRLMVFTDLNPIPKILDMEIPRGAPNVGFRFKVEQATALRAAAQTEDGVWHLGGTWIDAAGGGCSAPSIASADPAWESRLGEIRGRTWQREGSQRVRFSLLHPMDTGLAPGIPEFYLEELEVRDGNDQTLARMEIHASMSENPHLTLDLEHRGTTRLVGRDNNGNRFEGTLQP</sequence>
<keyword evidence="1" id="KW-0732">Signal</keyword>
<evidence type="ECO:0008006" key="6">
    <source>
        <dbReference type="Google" id="ProtNLM"/>
    </source>
</evidence>
<dbReference type="InterPro" id="IPR032711">
    <property type="entry name" value="SoxY"/>
</dbReference>
<dbReference type="InterPro" id="IPR013783">
    <property type="entry name" value="Ig-like_fold"/>
</dbReference>
<dbReference type="KEGG" id="aeh:Mlg_2732"/>
<dbReference type="AlphaFoldDB" id="Q0A515"/>
<dbReference type="Proteomes" id="UP000001962">
    <property type="component" value="Chromosome"/>
</dbReference>
<dbReference type="OrthoDB" id="5343309at2"/>
<dbReference type="InterPro" id="IPR038162">
    <property type="entry name" value="SoxY_sf"/>
</dbReference>
<evidence type="ECO:0000313" key="4">
    <source>
        <dbReference type="EMBL" id="ABI58072.1"/>
    </source>
</evidence>
<dbReference type="eggNOG" id="COG5501">
    <property type="taxonomic scope" value="Bacteria"/>
</dbReference>
<dbReference type="Gene3D" id="2.60.40.10">
    <property type="entry name" value="Immunoglobulins"/>
    <property type="match status" value="1"/>
</dbReference>
<feature type="domain" description="Sulphur oxidation protein SoxZ" evidence="2">
    <location>
        <begin position="173"/>
        <end position="252"/>
    </location>
</feature>
<dbReference type="RefSeq" id="WP_011630465.1">
    <property type="nucleotide sequence ID" value="NC_008340.1"/>
</dbReference>
<evidence type="ECO:0000259" key="3">
    <source>
        <dbReference type="Pfam" id="PF13501"/>
    </source>
</evidence>
<dbReference type="InterPro" id="IPR014756">
    <property type="entry name" value="Ig_E-set"/>
</dbReference>
<feature type="chain" id="PRO_5004167872" description="Quinoprotein dehydrogenase-associated SoxYZ-like carrier" evidence="1">
    <location>
        <begin position="25"/>
        <end position="255"/>
    </location>
</feature>
<proteinExistence type="predicted"/>
<keyword evidence="5" id="KW-1185">Reference proteome</keyword>
<dbReference type="InterPro" id="IPR014880">
    <property type="entry name" value="SoxZ_dom"/>
</dbReference>
<evidence type="ECO:0000259" key="2">
    <source>
        <dbReference type="Pfam" id="PF08770"/>
    </source>
</evidence>
<dbReference type="Pfam" id="PF13501">
    <property type="entry name" value="SoxY"/>
    <property type="match status" value="1"/>
</dbReference>
<dbReference type="HOGENOM" id="CLU_092713_0_0_6"/>
<evidence type="ECO:0000256" key="1">
    <source>
        <dbReference type="SAM" id="SignalP"/>
    </source>
</evidence>
<organism evidence="4 5">
    <name type="scientific">Alkalilimnicola ehrlichii (strain ATCC BAA-1101 / DSM 17681 / MLHE-1)</name>
    <dbReference type="NCBI Taxonomy" id="187272"/>
    <lineage>
        <taxon>Bacteria</taxon>
        <taxon>Pseudomonadati</taxon>
        <taxon>Pseudomonadota</taxon>
        <taxon>Gammaproteobacteria</taxon>
        <taxon>Chromatiales</taxon>
        <taxon>Ectothiorhodospiraceae</taxon>
        <taxon>Alkalilimnicola</taxon>
    </lineage>
</organism>
<reference evidence="5" key="1">
    <citation type="submission" date="2006-08" db="EMBL/GenBank/DDBJ databases">
        <title>Complete sequence of Alkalilimnicola ehrilichei MLHE-1.</title>
        <authorList>
            <person name="Copeland A."/>
            <person name="Lucas S."/>
            <person name="Lapidus A."/>
            <person name="Barry K."/>
            <person name="Detter J.C."/>
            <person name="Glavina del Rio T."/>
            <person name="Hammon N."/>
            <person name="Israni S."/>
            <person name="Dalin E."/>
            <person name="Tice H."/>
            <person name="Pitluck S."/>
            <person name="Sims D."/>
            <person name="Brettin T."/>
            <person name="Bruce D."/>
            <person name="Han C."/>
            <person name="Tapia R."/>
            <person name="Gilna P."/>
            <person name="Schmutz J."/>
            <person name="Larimer F."/>
            <person name="Land M."/>
            <person name="Hauser L."/>
            <person name="Kyrpides N."/>
            <person name="Mikhailova N."/>
            <person name="Oremland R.S."/>
            <person name="Hoeft S.E."/>
            <person name="Switzer-Blum J."/>
            <person name="Kulp T."/>
            <person name="King G."/>
            <person name="Tabita R."/>
            <person name="Witte B."/>
            <person name="Santini J.M."/>
            <person name="Basu P."/>
            <person name="Hollibaugh J.T."/>
            <person name="Xie G."/>
            <person name="Stolz J.F."/>
            <person name="Richardson P."/>
        </authorList>
    </citation>
    <scope>NUCLEOTIDE SEQUENCE [LARGE SCALE GENOMIC DNA]</scope>
    <source>
        <strain evidence="5">ATCC BAA-1101 / DSM 17681 / MLHE-1</strain>
    </source>
</reference>
<dbReference type="Pfam" id="PF08770">
    <property type="entry name" value="SoxZ"/>
    <property type="match status" value="1"/>
</dbReference>
<accession>Q0A515</accession>
<feature type="signal peptide" evidence="1">
    <location>
        <begin position="1"/>
        <end position="24"/>
    </location>
</feature>
<dbReference type="InterPro" id="IPR030831">
    <property type="entry name" value="Fuse-rel_SoxYZ"/>
</dbReference>
<dbReference type="EMBL" id="CP000453">
    <property type="protein sequence ID" value="ABI58072.1"/>
    <property type="molecule type" value="Genomic_DNA"/>
</dbReference>
<gene>
    <name evidence="4" type="ordered locus">Mlg_2732</name>
</gene>